<evidence type="ECO:0000313" key="2">
    <source>
        <dbReference type="EMBL" id="MBR7744526.1"/>
    </source>
</evidence>
<evidence type="ECO:0000313" key="3">
    <source>
        <dbReference type="Proteomes" id="UP000677016"/>
    </source>
</evidence>
<reference evidence="2" key="1">
    <citation type="submission" date="2021-04" db="EMBL/GenBank/DDBJ databases">
        <title>Phycicoccus avicenniae sp. nov., a novel endophytic actinomycetes isolated from branch of Avicennia mariana.</title>
        <authorList>
            <person name="Tuo L."/>
        </authorList>
    </citation>
    <scope>NUCLEOTIDE SEQUENCE</scope>
    <source>
        <strain evidence="2">BSK3Z-2</strain>
    </source>
</reference>
<dbReference type="AlphaFoldDB" id="A0A941DAH0"/>
<feature type="compositionally biased region" description="Acidic residues" evidence="1">
    <location>
        <begin position="63"/>
        <end position="74"/>
    </location>
</feature>
<feature type="compositionally biased region" description="Low complexity" evidence="1">
    <location>
        <begin position="8"/>
        <end position="25"/>
    </location>
</feature>
<dbReference type="Proteomes" id="UP000677016">
    <property type="component" value="Unassembled WGS sequence"/>
</dbReference>
<evidence type="ECO:0000256" key="1">
    <source>
        <dbReference type="SAM" id="MobiDB-lite"/>
    </source>
</evidence>
<keyword evidence="3" id="KW-1185">Reference proteome</keyword>
<gene>
    <name evidence="2" type="ORF">KC207_14620</name>
</gene>
<name>A0A941DAH0_9MICO</name>
<dbReference type="RefSeq" id="WP_211604053.1">
    <property type="nucleotide sequence ID" value="NZ_JAGSNF010000021.1"/>
</dbReference>
<proteinExistence type="predicted"/>
<feature type="compositionally biased region" description="Acidic residues" evidence="1">
    <location>
        <begin position="38"/>
        <end position="50"/>
    </location>
</feature>
<comment type="caution">
    <text evidence="2">The sequence shown here is derived from an EMBL/GenBank/DDBJ whole genome shotgun (WGS) entry which is preliminary data.</text>
</comment>
<organism evidence="2 3">
    <name type="scientific">Phycicoccus avicenniae</name>
    <dbReference type="NCBI Taxonomy" id="2828860"/>
    <lineage>
        <taxon>Bacteria</taxon>
        <taxon>Bacillati</taxon>
        <taxon>Actinomycetota</taxon>
        <taxon>Actinomycetes</taxon>
        <taxon>Micrococcales</taxon>
        <taxon>Intrasporangiaceae</taxon>
        <taxon>Phycicoccus</taxon>
    </lineage>
</organism>
<protein>
    <submittedName>
        <fullName evidence="2">Uncharacterized protein</fullName>
    </submittedName>
</protein>
<accession>A0A941DAH0</accession>
<feature type="region of interest" description="Disordered" evidence="1">
    <location>
        <begin position="1"/>
        <end position="90"/>
    </location>
</feature>
<dbReference type="EMBL" id="JAGSNF010000021">
    <property type="protein sequence ID" value="MBR7744526.1"/>
    <property type="molecule type" value="Genomic_DNA"/>
</dbReference>
<sequence length="90" mass="9751">MSEHADTPQEQDAAAEAAQNVVDEATSWEYSAEKDTIDEAVDEGLDEAGVEMDPSERQRVVDEIDDVKDGEDEGSPTVDPDAVTPADDER</sequence>